<keyword evidence="2" id="KW-0472">Membrane</keyword>
<dbReference type="InterPro" id="IPR025241">
    <property type="entry name" value="DUF4190"/>
</dbReference>
<feature type="region of interest" description="Disordered" evidence="1">
    <location>
        <begin position="1"/>
        <end position="148"/>
    </location>
</feature>
<feature type="transmembrane region" description="Helical" evidence="2">
    <location>
        <begin position="215"/>
        <end position="243"/>
    </location>
</feature>
<gene>
    <name evidence="4" type="ORF">QUG92_05210</name>
</gene>
<evidence type="ECO:0000259" key="3">
    <source>
        <dbReference type="Pfam" id="PF13828"/>
    </source>
</evidence>
<reference evidence="4 5" key="1">
    <citation type="submission" date="2023-06" db="EMBL/GenBank/DDBJ databases">
        <authorList>
            <person name="Feng G."/>
            <person name="Li J."/>
            <person name="Zhu H."/>
        </authorList>
    </citation>
    <scope>NUCLEOTIDE SEQUENCE [LARGE SCALE GENOMIC DNA]</scope>
    <source>
        <strain evidence="4 5">RHCKG23</strain>
    </source>
</reference>
<dbReference type="RefSeq" id="WP_220456167.1">
    <property type="nucleotide sequence ID" value="NZ_JAUCML010000003.1"/>
</dbReference>
<dbReference type="EMBL" id="JAUCML010000003">
    <property type="protein sequence ID" value="MDM7884497.1"/>
    <property type="molecule type" value="Genomic_DNA"/>
</dbReference>
<keyword evidence="2" id="KW-0812">Transmembrane</keyword>
<feature type="domain" description="DUF4190" evidence="3">
    <location>
        <begin position="170"/>
        <end position="234"/>
    </location>
</feature>
<feature type="transmembrane region" description="Helical" evidence="2">
    <location>
        <begin position="170"/>
        <end position="203"/>
    </location>
</feature>
<evidence type="ECO:0000256" key="1">
    <source>
        <dbReference type="SAM" id="MobiDB-lite"/>
    </source>
</evidence>
<keyword evidence="2" id="KW-1133">Transmembrane helix</keyword>
<evidence type="ECO:0000313" key="4">
    <source>
        <dbReference type="EMBL" id="MDM7884497.1"/>
    </source>
</evidence>
<evidence type="ECO:0000256" key="2">
    <source>
        <dbReference type="SAM" id="Phobius"/>
    </source>
</evidence>
<accession>A0ABT7T4J5</accession>
<feature type="compositionally biased region" description="Low complexity" evidence="1">
    <location>
        <begin position="17"/>
        <end position="27"/>
    </location>
</feature>
<feature type="compositionally biased region" description="Low complexity" evidence="1">
    <location>
        <begin position="41"/>
        <end position="114"/>
    </location>
</feature>
<sequence length="261" mass="26983">MSDQNQWPKPGESNGSPDGQQRDGQQPDARHQDGQQSGAYQPPMSAPSSSAQDPWSRSGQGTAAQGVTGGSTAPQGQQGPSSYGQQPQPGQQAPYGQAPQGQQTPYGQQPTGAPYGQAGANPYAQQSQGNPYAQPQGNPYAQPQGGNPYAAPYATGGYQPYAQRPRTNTLAILSIVFAYAGIIIWPLVILSSPAGAIMGHIALGKIKQSGEAGRGLALAGIIGGWVLTGLYVLFAVVFIIAIASSHGYSDSYDYDSGAFIG</sequence>
<protein>
    <submittedName>
        <fullName evidence="4">DUF4190 domain-containing protein</fullName>
    </submittedName>
</protein>
<comment type="caution">
    <text evidence="4">The sequence shown here is derived from an EMBL/GenBank/DDBJ whole genome shotgun (WGS) entry which is preliminary data.</text>
</comment>
<proteinExistence type="predicted"/>
<dbReference type="Proteomes" id="UP001237823">
    <property type="component" value="Unassembled WGS sequence"/>
</dbReference>
<organism evidence="4 5">
    <name type="scientific">Curtobacterium citri</name>
    <dbReference type="NCBI Taxonomy" id="3055139"/>
    <lineage>
        <taxon>Bacteria</taxon>
        <taxon>Bacillati</taxon>
        <taxon>Actinomycetota</taxon>
        <taxon>Actinomycetes</taxon>
        <taxon>Micrococcales</taxon>
        <taxon>Microbacteriaceae</taxon>
        <taxon>Curtobacterium</taxon>
    </lineage>
</organism>
<name>A0ABT7T4J5_9MICO</name>
<evidence type="ECO:0000313" key="5">
    <source>
        <dbReference type="Proteomes" id="UP001237823"/>
    </source>
</evidence>
<keyword evidence="5" id="KW-1185">Reference proteome</keyword>
<dbReference type="Pfam" id="PF13828">
    <property type="entry name" value="DUF4190"/>
    <property type="match status" value="1"/>
</dbReference>
<feature type="compositionally biased region" description="Polar residues" evidence="1">
    <location>
        <begin position="123"/>
        <end position="145"/>
    </location>
</feature>